<evidence type="ECO:0000256" key="11">
    <source>
        <dbReference type="NCBIfam" id="TIGR00551"/>
    </source>
</evidence>
<protein>
    <recommendedName>
        <fullName evidence="5 11">L-aspartate oxidase</fullName>
        <ecNumber evidence="4 11">1.4.3.16</ecNumber>
    </recommendedName>
</protein>
<dbReference type="GO" id="GO:0033765">
    <property type="term" value="F:steroid dehydrogenase activity, acting on the CH-CH group of donors"/>
    <property type="evidence" value="ECO:0007669"/>
    <property type="project" value="UniProtKB-ARBA"/>
</dbReference>
<dbReference type="RefSeq" id="WP_066072189.1">
    <property type="nucleotide sequence ID" value="NZ_FRBG01000020.1"/>
</dbReference>
<gene>
    <name evidence="15" type="ORF">JWYL7_1851</name>
    <name evidence="16" type="ORF">SAMN05661008_01818</name>
</gene>
<dbReference type="GO" id="GO:0034628">
    <property type="term" value="P:'de novo' NAD+ biosynthetic process from L-aspartate"/>
    <property type="evidence" value="ECO:0007669"/>
    <property type="project" value="TreeGrafter"/>
</dbReference>
<organism evidence="15 17">
    <name type="scientific">Alkalithermobacter thermoalcaliphilus JW-YL-7 = DSM 7308</name>
    <dbReference type="NCBI Taxonomy" id="1121328"/>
    <lineage>
        <taxon>Bacteria</taxon>
        <taxon>Bacillati</taxon>
        <taxon>Bacillota</taxon>
        <taxon>Clostridia</taxon>
        <taxon>Peptostreptococcales</taxon>
        <taxon>Tepidibacteraceae</taxon>
        <taxon>Alkalithermobacter</taxon>
    </lineage>
</organism>
<evidence type="ECO:0000256" key="3">
    <source>
        <dbReference type="ARBA" id="ARBA00008562"/>
    </source>
</evidence>
<dbReference type="Proteomes" id="UP000092605">
    <property type="component" value="Unassembled WGS sequence"/>
</dbReference>
<dbReference type="EMBL" id="LSFY01000001">
    <property type="protein sequence ID" value="KXZ40776.1"/>
    <property type="molecule type" value="Genomic_DNA"/>
</dbReference>
<comment type="subcellular location">
    <subcellularLocation>
        <location evidence="12">Cytoplasm</location>
    </subcellularLocation>
</comment>
<dbReference type="SUPFAM" id="SSF51905">
    <property type="entry name" value="FAD/NAD(P)-binding domain"/>
    <property type="match status" value="1"/>
</dbReference>
<dbReference type="InterPro" id="IPR027477">
    <property type="entry name" value="Succ_DH/fumarate_Rdtase_cat_sf"/>
</dbReference>
<comment type="cofactor">
    <cofactor evidence="1 12">
        <name>FAD</name>
        <dbReference type="ChEBI" id="CHEBI:57692"/>
    </cofactor>
</comment>
<proteinExistence type="inferred from homology"/>
<evidence type="ECO:0000256" key="12">
    <source>
        <dbReference type="RuleBase" id="RU362049"/>
    </source>
</evidence>
<reference evidence="16 18" key="2">
    <citation type="submission" date="2016-11" db="EMBL/GenBank/DDBJ databases">
        <authorList>
            <person name="Varghese N."/>
            <person name="Submissions S."/>
        </authorList>
    </citation>
    <scope>NUCLEOTIDE SEQUENCE [LARGE SCALE GENOMIC DNA]</scope>
    <source>
        <strain evidence="16 18">DSM 7308</strain>
    </source>
</reference>
<dbReference type="InterPro" id="IPR036188">
    <property type="entry name" value="FAD/NAD-bd_sf"/>
</dbReference>
<dbReference type="GO" id="GO:0008734">
    <property type="term" value="F:L-aspartate oxidase activity"/>
    <property type="evidence" value="ECO:0007669"/>
    <property type="project" value="UniProtKB-UniRule"/>
</dbReference>
<dbReference type="Gene3D" id="3.90.700.10">
    <property type="entry name" value="Succinate dehydrogenase/fumarate reductase flavoprotein, catalytic domain"/>
    <property type="match status" value="1"/>
</dbReference>
<feature type="domain" description="FAD-dependent oxidoreductase 2 FAD-binding" evidence="14">
    <location>
        <begin position="4"/>
        <end position="372"/>
    </location>
</feature>
<dbReference type="UniPathway" id="UPA00253">
    <property type="reaction ID" value="UER00326"/>
</dbReference>
<dbReference type="PANTHER" id="PTHR42716">
    <property type="entry name" value="L-ASPARTATE OXIDASE"/>
    <property type="match status" value="1"/>
</dbReference>
<evidence type="ECO:0000256" key="5">
    <source>
        <dbReference type="ARBA" id="ARBA00021901"/>
    </source>
</evidence>
<keyword evidence="6 12" id="KW-0285">Flavoprotein</keyword>
<dbReference type="Gene3D" id="3.50.50.60">
    <property type="entry name" value="FAD/NAD(P)-binding domain"/>
    <property type="match status" value="1"/>
</dbReference>
<sequence>MQYDVIIVGSGVSGLYTSINLDSNLSVLVLSKSSLENNNSNLAQGGIAAALEEDEEQDHIKDTLIAGNYKNNIDNLKLMIKEAKKDIEKLISIGVEFDKDKQGNLLKTLEGGHSRKRIIHHKDATGKEVLSKLIQVATEAENIDIIENAFVYDACKINDSFIVSAIYEDNKVLKFRCRYLVLATGGLGKIYKYTTNSSIATGDGIAIAYLLGAKISNLNLIQFHPTALCEENEERFLISEAVRGEGAHLVDQNGYRFMELYDDRKELAPRDIVSLSILKEMKRKNYKCVYLDISHKDKDFIKERFPNIYKKCLDIGIDITNEKIPVTPVQHYLMGGIYVNKNGQTTINRLYAVGECSYTGVHGNNRLASNSLLECLVFSRLAARHISLRKRKCLNNIFKEDIFKEDKYCIGINKINFNYKKQIQDIMQRAYFIQLDVNSAIHGIGVIDNILNDLKELNYVKDIHFYEIRNMCIVSKLILQESIRNVK</sequence>
<evidence type="ECO:0000256" key="10">
    <source>
        <dbReference type="ARBA" id="ARBA00048305"/>
    </source>
</evidence>
<evidence type="ECO:0000256" key="6">
    <source>
        <dbReference type="ARBA" id="ARBA00022630"/>
    </source>
</evidence>
<evidence type="ECO:0000259" key="14">
    <source>
        <dbReference type="Pfam" id="PF00890"/>
    </source>
</evidence>
<keyword evidence="13" id="KW-0175">Coiled coil</keyword>
<dbReference type="AlphaFoldDB" id="A0A150FT58"/>
<name>A0A150FT58_CLOPD</name>
<feature type="coiled-coil region" evidence="13">
    <location>
        <begin position="66"/>
        <end position="93"/>
    </location>
</feature>
<dbReference type="SUPFAM" id="SSF56425">
    <property type="entry name" value="Succinate dehydrogenase/fumarate reductase flavoprotein, catalytic domain"/>
    <property type="match status" value="1"/>
</dbReference>
<comment type="catalytic activity">
    <reaction evidence="10">
        <text>L-aspartate + O2 = iminosuccinate + H2O2</text>
        <dbReference type="Rhea" id="RHEA:25876"/>
        <dbReference type="ChEBI" id="CHEBI:15379"/>
        <dbReference type="ChEBI" id="CHEBI:16240"/>
        <dbReference type="ChEBI" id="CHEBI:29991"/>
        <dbReference type="ChEBI" id="CHEBI:77875"/>
        <dbReference type="EC" id="1.4.3.16"/>
    </reaction>
    <physiologicalReaction direction="left-to-right" evidence="10">
        <dbReference type="Rhea" id="RHEA:25877"/>
    </physiologicalReaction>
</comment>
<dbReference type="InterPro" id="IPR005288">
    <property type="entry name" value="NadB"/>
</dbReference>
<keyword evidence="9 12" id="KW-0560">Oxidoreductase</keyword>
<evidence type="ECO:0000313" key="18">
    <source>
        <dbReference type="Proteomes" id="UP000323392"/>
    </source>
</evidence>
<evidence type="ECO:0000313" key="16">
    <source>
        <dbReference type="EMBL" id="SHL28790.1"/>
    </source>
</evidence>
<evidence type="ECO:0000256" key="1">
    <source>
        <dbReference type="ARBA" id="ARBA00001974"/>
    </source>
</evidence>
<dbReference type="NCBIfam" id="TIGR00551">
    <property type="entry name" value="nadB"/>
    <property type="match status" value="1"/>
</dbReference>
<evidence type="ECO:0000256" key="9">
    <source>
        <dbReference type="ARBA" id="ARBA00023002"/>
    </source>
</evidence>
<dbReference type="PANTHER" id="PTHR42716:SF2">
    <property type="entry name" value="L-ASPARTATE OXIDASE, CHLOROPLASTIC"/>
    <property type="match status" value="1"/>
</dbReference>
<reference evidence="15 17" key="1">
    <citation type="submission" date="2016-02" db="EMBL/GenBank/DDBJ databases">
        <title>Draft genome sequence for Clostridium paradoxum JW-YL-7.</title>
        <authorList>
            <person name="Utturkar S.M."/>
            <person name="Lancaster A."/>
            <person name="Poole F.L."/>
            <person name="Adams M.W."/>
            <person name="Brown S.D."/>
        </authorList>
    </citation>
    <scope>NUCLEOTIDE SEQUENCE [LARGE SCALE GENOMIC DNA]</scope>
    <source>
        <strain evidence="15 17">JW-YL-7</strain>
    </source>
</reference>
<comment type="caution">
    <text evidence="15">The sequence shown here is derived from an EMBL/GenBank/DDBJ whole genome shotgun (WGS) entry which is preliminary data.</text>
</comment>
<dbReference type="EC" id="1.4.3.16" evidence="4 11"/>
<dbReference type="EMBL" id="FRBG01000020">
    <property type="protein sequence ID" value="SHL28790.1"/>
    <property type="molecule type" value="Genomic_DNA"/>
</dbReference>
<evidence type="ECO:0000256" key="7">
    <source>
        <dbReference type="ARBA" id="ARBA00022642"/>
    </source>
</evidence>
<keyword evidence="7 12" id="KW-0662">Pyridine nucleotide biosynthesis</keyword>
<dbReference type="STRING" id="1121328.JWYL7_1851"/>
<dbReference type="Pfam" id="PF00890">
    <property type="entry name" value="FAD_binding_2"/>
    <property type="match status" value="1"/>
</dbReference>
<evidence type="ECO:0000256" key="4">
    <source>
        <dbReference type="ARBA" id="ARBA00012173"/>
    </source>
</evidence>
<comment type="function">
    <text evidence="12">Catalyzes the oxidation of L-aspartate to iminoaspartate.</text>
</comment>
<comment type="similarity">
    <text evidence="3 12">Belongs to the FAD-dependent oxidoreductase 2 family. NadB subfamily.</text>
</comment>
<evidence type="ECO:0000313" key="15">
    <source>
        <dbReference type="EMBL" id="KXZ40776.1"/>
    </source>
</evidence>
<dbReference type="FunFam" id="3.90.700.10:FF:000002">
    <property type="entry name" value="L-aspartate oxidase"/>
    <property type="match status" value="1"/>
</dbReference>
<dbReference type="Proteomes" id="UP000323392">
    <property type="component" value="Unassembled WGS sequence"/>
</dbReference>
<evidence type="ECO:0000313" key="17">
    <source>
        <dbReference type="Proteomes" id="UP000092605"/>
    </source>
</evidence>
<comment type="pathway">
    <text evidence="2 12">Cofactor biosynthesis; NAD(+) biosynthesis; iminoaspartate from L-aspartate (oxidase route): step 1/1.</text>
</comment>
<accession>A0A150FT58</accession>
<dbReference type="GO" id="GO:0005737">
    <property type="term" value="C:cytoplasm"/>
    <property type="evidence" value="ECO:0007669"/>
    <property type="project" value="UniProtKB-SubCell"/>
</dbReference>
<evidence type="ECO:0000256" key="2">
    <source>
        <dbReference type="ARBA" id="ARBA00004950"/>
    </source>
</evidence>
<dbReference type="OrthoDB" id="9806724at2"/>
<keyword evidence="8 12" id="KW-0274">FAD</keyword>
<dbReference type="NCBIfam" id="NF004820">
    <property type="entry name" value="PRK06175.1"/>
    <property type="match status" value="1"/>
</dbReference>
<evidence type="ECO:0000256" key="13">
    <source>
        <dbReference type="SAM" id="Coils"/>
    </source>
</evidence>
<keyword evidence="18" id="KW-1185">Reference proteome</keyword>
<dbReference type="PATRIC" id="fig|1121328.3.peg.1864"/>
<evidence type="ECO:0000256" key="8">
    <source>
        <dbReference type="ARBA" id="ARBA00022827"/>
    </source>
</evidence>
<dbReference type="InterPro" id="IPR003953">
    <property type="entry name" value="FAD-dep_OxRdtase_2_FAD-bd"/>
</dbReference>